<name>A0A6P5Z565_DURZI</name>
<dbReference type="AlphaFoldDB" id="A0A6P5Z565"/>
<evidence type="ECO:0000313" key="2">
    <source>
        <dbReference type="Proteomes" id="UP000515121"/>
    </source>
</evidence>
<dbReference type="InterPro" id="IPR053085">
    <property type="entry name" value="Jasmonate-induced_protein"/>
</dbReference>
<gene>
    <name evidence="3" type="primary">LOC111297284</name>
</gene>
<keyword evidence="2" id="KW-1185">Reference proteome</keyword>
<dbReference type="GeneID" id="111297284"/>
<evidence type="ECO:0000313" key="3">
    <source>
        <dbReference type="RefSeq" id="XP_022747702.1"/>
    </source>
</evidence>
<accession>A0A6P5Z565</accession>
<dbReference type="PANTHER" id="PTHR36482:SF8">
    <property type="match status" value="1"/>
</dbReference>
<dbReference type="OrthoDB" id="983293at2759"/>
<dbReference type="RefSeq" id="XP_022747702.1">
    <property type="nucleotide sequence ID" value="XM_022891967.1"/>
</dbReference>
<feature type="region of interest" description="Disordered" evidence="1">
    <location>
        <begin position="35"/>
        <end position="55"/>
    </location>
</feature>
<sequence>MSSSTIPVYTECQLQNHAGKNQYVTLDNQNYWHGNRDPPRPIQDQQAGEFKHNTDSKGSIGGVAYLLKDNKLKWIIAWSNVENEPNKCRSILIIEGNKAIDWSQIKVSLGKSRNQSNNNNKFGYLSEAVIDQTSPTPTLKATLRPAS</sequence>
<organism evidence="2 3">
    <name type="scientific">Durio zibethinus</name>
    <name type="common">Durian</name>
    <dbReference type="NCBI Taxonomy" id="66656"/>
    <lineage>
        <taxon>Eukaryota</taxon>
        <taxon>Viridiplantae</taxon>
        <taxon>Streptophyta</taxon>
        <taxon>Embryophyta</taxon>
        <taxon>Tracheophyta</taxon>
        <taxon>Spermatophyta</taxon>
        <taxon>Magnoliopsida</taxon>
        <taxon>eudicotyledons</taxon>
        <taxon>Gunneridae</taxon>
        <taxon>Pentapetalae</taxon>
        <taxon>rosids</taxon>
        <taxon>malvids</taxon>
        <taxon>Malvales</taxon>
        <taxon>Malvaceae</taxon>
        <taxon>Helicteroideae</taxon>
        <taxon>Durio</taxon>
    </lineage>
</organism>
<evidence type="ECO:0000256" key="1">
    <source>
        <dbReference type="SAM" id="MobiDB-lite"/>
    </source>
</evidence>
<dbReference type="PANTHER" id="PTHR36482">
    <property type="entry name" value="OSJNBA0024J22.15 PROTEIN"/>
    <property type="match status" value="1"/>
</dbReference>
<dbReference type="Proteomes" id="UP000515121">
    <property type="component" value="Unplaced"/>
</dbReference>
<dbReference type="KEGG" id="dzi:111297284"/>
<reference evidence="3" key="1">
    <citation type="submission" date="2025-08" db="UniProtKB">
        <authorList>
            <consortium name="RefSeq"/>
        </authorList>
    </citation>
    <scope>IDENTIFICATION</scope>
    <source>
        <tissue evidence="3">Fruit stalk</tissue>
    </source>
</reference>
<proteinExistence type="predicted"/>
<protein>
    <submittedName>
        <fullName evidence="3">Uncharacterized protein LOC111297284 isoform X1</fullName>
    </submittedName>
</protein>